<evidence type="ECO:0000313" key="2">
    <source>
        <dbReference type="Proteomes" id="UP001497700"/>
    </source>
</evidence>
<gene>
    <name evidence="1" type="ORF">F4820DRAFT_139832</name>
</gene>
<accession>A0ACB9YK82</accession>
<keyword evidence="2" id="KW-1185">Reference proteome</keyword>
<proteinExistence type="predicted"/>
<comment type="caution">
    <text evidence="1">The sequence shown here is derived from an EMBL/GenBank/DDBJ whole genome shotgun (WGS) entry which is preliminary data.</text>
</comment>
<dbReference type="EMBL" id="MU393612">
    <property type="protein sequence ID" value="KAI4859807.1"/>
    <property type="molecule type" value="Genomic_DNA"/>
</dbReference>
<protein>
    <submittedName>
        <fullName evidence="1">Uncharacterized protein</fullName>
    </submittedName>
</protein>
<evidence type="ECO:0000313" key="1">
    <source>
        <dbReference type="EMBL" id="KAI4859807.1"/>
    </source>
</evidence>
<name>A0ACB9YK82_9PEZI</name>
<reference evidence="1 2" key="1">
    <citation type="journal article" date="2022" name="New Phytol.">
        <title>Ecological generalism drives hyperdiversity of secondary metabolite gene clusters in xylarialean endophytes.</title>
        <authorList>
            <person name="Franco M.E.E."/>
            <person name="Wisecaver J.H."/>
            <person name="Arnold A.E."/>
            <person name="Ju Y.M."/>
            <person name="Slot J.C."/>
            <person name="Ahrendt S."/>
            <person name="Moore L.P."/>
            <person name="Eastman K.E."/>
            <person name="Scott K."/>
            <person name="Konkel Z."/>
            <person name="Mondo S.J."/>
            <person name="Kuo A."/>
            <person name="Hayes R.D."/>
            <person name="Haridas S."/>
            <person name="Andreopoulos B."/>
            <person name="Riley R."/>
            <person name="LaButti K."/>
            <person name="Pangilinan J."/>
            <person name="Lipzen A."/>
            <person name="Amirebrahimi M."/>
            <person name="Yan J."/>
            <person name="Adam C."/>
            <person name="Keymanesh K."/>
            <person name="Ng V."/>
            <person name="Louie K."/>
            <person name="Northen T."/>
            <person name="Drula E."/>
            <person name="Henrissat B."/>
            <person name="Hsieh H.M."/>
            <person name="Youens-Clark K."/>
            <person name="Lutzoni F."/>
            <person name="Miadlikowska J."/>
            <person name="Eastwood D.C."/>
            <person name="Hamelin R.C."/>
            <person name="Grigoriev I.V."/>
            <person name="U'Ren J.M."/>
        </authorList>
    </citation>
    <scope>NUCLEOTIDE SEQUENCE [LARGE SCALE GENOMIC DNA]</scope>
    <source>
        <strain evidence="1 2">CBS 119005</strain>
    </source>
</reference>
<dbReference type="Proteomes" id="UP001497700">
    <property type="component" value="Unassembled WGS sequence"/>
</dbReference>
<sequence>MSYLGMDAETYASLPHNNRAGDTIAAMVLCMIFATIAVALRLYTRYFVLNKFWVDDFLAIVGLMGAITNGVVQCVHTRHGLGAHIWDISLEDSIKFWKLFYIMTITYNLSLMLIKFTLFFQYYRLIQEVPHYRMFYIVIMIAVTGWVVAQEFVLIFSCTPIPSYWDRSIPGTCLDSNLLGWMNAIGNIVTDLIVLILPIPVVWRLNLKRGRKWAVLGIFALGFFTCIVSICRMIFYAKLTDDLSWDLVTIAAWGEAESTSGLICSSLIALGPLIRRFSRRFRSVKKTSVTPNKYVFVGTNPFSRHSTNRDKSLLRTNGSRKPFDDGSETELNRIDLERPRKAEIQDDTRSIRSTKSSGMERGANSDYSDTMPDLRLGLETGIRTIISTGNRDSFHSQSPVAPNGIVVKQVWSVRPQ</sequence>
<organism evidence="1 2">
    <name type="scientific">Hypoxylon rubiginosum</name>
    <dbReference type="NCBI Taxonomy" id="110542"/>
    <lineage>
        <taxon>Eukaryota</taxon>
        <taxon>Fungi</taxon>
        <taxon>Dikarya</taxon>
        <taxon>Ascomycota</taxon>
        <taxon>Pezizomycotina</taxon>
        <taxon>Sordariomycetes</taxon>
        <taxon>Xylariomycetidae</taxon>
        <taxon>Xylariales</taxon>
        <taxon>Hypoxylaceae</taxon>
        <taxon>Hypoxylon</taxon>
    </lineage>
</organism>